<reference evidence="2" key="1">
    <citation type="submission" date="2023-05" db="EMBL/GenBank/DDBJ databases">
        <title>Draft genome of Pseudofrankia sp. BMG5.37.</title>
        <authorList>
            <person name="Gtari M."/>
            <person name="Ghodhbane F."/>
            <person name="Sbissi I."/>
        </authorList>
    </citation>
    <scope>NUCLEOTIDE SEQUENCE [LARGE SCALE GENOMIC DNA]</scope>
    <source>
        <strain evidence="2">BMG 814</strain>
    </source>
</reference>
<evidence type="ECO:0000313" key="2">
    <source>
        <dbReference type="Proteomes" id="UP001233673"/>
    </source>
</evidence>
<name>A0ABT9IJF3_9ACTN</name>
<proteinExistence type="predicted"/>
<evidence type="ECO:0000313" key="1">
    <source>
        <dbReference type="EMBL" id="MDP5185259.1"/>
    </source>
</evidence>
<dbReference type="EMBL" id="JASNFN010000041">
    <property type="protein sequence ID" value="MDP5185259.1"/>
    <property type="molecule type" value="Genomic_DNA"/>
</dbReference>
<keyword evidence="2" id="KW-1185">Reference proteome</keyword>
<dbReference type="Proteomes" id="UP001233673">
    <property type="component" value="Unassembled WGS sequence"/>
</dbReference>
<accession>A0ABT9IJF3</accession>
<sequence>MSTNAARTTSTGRQRAGRTATALAAAVLGMGGLAACSDDSAGPEAGGVTAEDLQQVEDDLAGLDERVGVLEDGLGTDADAGAGDALGADDDTAAVFEDSQSYVGQEVTVSAEISEMVTTTDVGSAFRIAGESGDPIAVVSASPPAEIDANDVVQVTGTVVQVQRDSFEQDFGIAEDELFEDADAWFQEEDGSVAISADSIEVLQEQGQND</sequence>
<dbReference type="RefSeq" id="WP_306001776.1">
    <property type="nucleotide sequence ID" value="NZ_JASNFN010000041.1"/>
</dbReference>
<gene>
    <name evidence="1" type="ORF">QOZ88_21715</name>
</gene>
<comment type="caution">
    <text evidence="1">The sequence shown here is derived from an EMBL/GenBank/DDBJ whole genome shotgun (WGS) entry which is preliminary data.</text>
</comment>
<organism evidence="1 2">
    <name type="scientific">Blastococcus carthaginiensis</name>
    <dbReference type="NCBI Taxonomy" id="3050034"/>
    <lineage>
        <taxon>Bacteria</taxon>
        <taxon>Bacillati</taxon>
        <taxon>Actinomycetota</taxon>
        <taxon>Actinomycetes</taxon>
        <taxon>Geodermatophilales</taxon>
        <taxon>Geodermatophilaceae</taxon>
        <taxon>Blastococcus</taxon>
    </lineage>
</organism>
<evidence type="ECO:0008006" key="3">
    <source>
        <dbReference type="Google" id="ProtNLM"/>
    </source>
</evidence>
<protein>
    <recommendedName>
        <fullName evidence="3">DUF5666 domain-containing protein</fullName>
    </recommendedName>
</protein>